<name>A0A0E0J8R3_ORYNI</name>
<feature type="region of interest" description="Disordered" evidence="1">
    <location>
        <begin position="12"/>
        <end position="41"/>
    </location>
</feature>
<dbReference type="Proteomes" id="UP000006591">
    <property type="component" value="Chromosome 12"/>
</dbReference>
<dbReference type="Gramene" id="ONIVA12G07690.4">
    <property type="protein sequence ID" value="ONIVA12G07690.4"/>
    <property type="gene ID" value="ONIVA12G07690"/>
</dbReference>
<reference evidence="2" key="1">
    <citation type="submission" date="2015-04" db="UniProtKB">
        <authorList>
            <consortium name="EnsemblPlants"/>
        </authorList>
    </citation>
    <scope>IDENTIFICATION</scope>
    <source>
        <strain evidence="2">SL10</strain>
    </source>
</reference>
<sequence length="143" mass="15741">MAGPRVVEARGVGRLNGRRSSPTASPIDEAAPSDWFKGTENPPLQEHYKGIFRAMVVTGLKTMELEVRIFNLSGFRNIMDSVWQSVLHIRYIGRQHQIVLFVVCHGGATAGQRACLSMEAGLRPKVALEESLSMHGSRVEAVL</sequence>
<accession>A0A0E0J8R3</accession>
<protein>
    <submittedName>
        <fullName evidence="2">Uncharacterized protein</fullName>
    </submittedName>
</protein>
<reference evidence="2" key="2">
    <citation type="submission" date="2018-04" db="EMBL/GenBank/DDBJ databases">
        <title>OnivRS2 (Oryza nivara Reference Sequence Version 2).</title>
        <authorList>
            <person name="Zhang J."/>
            <person name="Kudrna D."/>
            <person name="Lee S."/>
            <person name="Talag J."/>
            <person name="Rajasekar S."/>
            <person name="Welchert J."/>
            <person name="Hsing Y.-I."/>
            <person name="Wing R.A."/>
        </authorList>
    </citation>
    <scope>NUCLEOTIDE SEQUENCE [LARGE SCALE GENOMIC DNA]</scope>
    <source>
        <strain evidence="2">SL10</strain>
    </source>
</reference>
<dbReference type="EnsemblPlants" id="ONIVA12G07690.4">
    <property type="protein sequence ID" value="ONIVA12G07690.4"/>
    <property type="gene ID" value="ONIVA12G07690"/>
</dbReference>
<evidence type="ECO:0000313" key="3">
    <source>
        <dbReference type="Proteomes" id="UP000006591"/>
    </source>
</evidence>
<proteinExistence type="predicted"/>
<evidence type="ECO:0000313" key="2">
    <source>
        <dbReference type="EnsemblPlants" id="ONIVA12G07690.4"/>
    </source>
</evidence>
<dbReference type="AlphaFoldDB" id="A0A0E0J8R3"/>
<organism evidence="2">
    <name type="scientific">Oryza nivara</name>
    <name type="common">Indian wild rice</name>
    <name type="synonym">Oryza sativa f. spontanea</name>
    <dbReference type="NCBI Taxonomy" id="4536"/>
    <lineage>
        <taxon>Eukaryota</taxon>
        <taxon>Viridiplantae</taxon>
        <taxon>Streptophyta</taxon>
        <taxon>Embryophyta</taxon>
        <taxon>Tracheophyta</taxon>
        <taxon>Spermatophyta</taxon>
        <taxon>Magnoliopsida</taxon>
        <taxon>Liliopsida</taxon>
        <taxon>Poales</taxon>
        <taxon>Poaceae</taxon>
        <taxon>BOP clade</taxon>
        <taxon>Oryzoideae</taxon>
        <taxon>Oryzeae</taxon>
        <taxon>Oryzinae</taxon>
        <taxon>Oryza</taxon>
    </lineage>
</organism>
<keyword evidence="3" id="KW-1185">Reference proteome</keyword>
<evidence type="ECO:0000256" key="1">
    <source>
        <dbReference type="SAM" id="MobiDB-lite"/>
    </source>
</evidence>